<dbReference type="Gene3D" id="1.10.30.50">
    <property type="match status" value="1"/>
</dbReference>
<evidence type="ECO:0000259" key="1">
    <source>
        <dbReference type="Pfam" id="PF14279"/>
    </source>
</evidence>
<dbReference type="AlphaFoldDB" id="A0A0F8VV02"/>
<reference evidence="2" key="1">
    <citation type="journal article" date="2015" name="Nature">
        <title>Complex archaea that bridge the gap between prokaryotes and eukaryotes.</title>
        <authorList>
            <person name="Spang A."/>
            <person name="Saw J.H."/>
            <person name="Jorgensen S.L."/>
            <person name="Zaremba-Niedzwiedzka K."/>
            <person name="Martijn J."/>
            <person name="Lind A.E."/>
            <person name="van Eijk R."/>
            <person name="Schleper C."/>
            <person name="Guy L."/>
            <person name="Ettema T.J."/>
        </authorList>
    </citation>
    <scope>NUCLEOTIDE SEQUENCE</scope>
</reference>
<comment type="caution">
    <text evidence="2">The sequence shown here is derived from an EMBL/GenBank/DDBJ whole genome shotgun (WGS) entry which is preliminary data.</text>
</comment>
<accession>A0A0F8VV02</accession>
<protein>
    <recommendedName>
        <fullName evidence="1">HNH endonuclease 5 domain-containing protein</fullName>
    </recommendedName>
</protein>
<dbReference type="InterPro" id="IPR029471">
    <property type="entry name" value="HNH_5"/>
</dbReference>
<dbReference type="EMBL" id="LAZR01069215">
    <property type="protein sequence ID" value="KKK48152.1"/>
    <property type="molecule type" value="Genomic_DNA"/>
</dbReference>
<name>A0A0F8VV02_9ZZZZ</name>
<feature type="domain" description="HNH endonuclease 5" evidence="1">
    <location>
        <begin position="2"/>
        <end position="34"/>
    </location>
</feature>
<evidence type="ECO:0000313" key="2">
    <source>
        <dbReference type="EMBL" id="KKK48152.1"/>
    </source>
</evidence>
<sequence>MPLSKGFALKINNATILCRPCNSKKGTKLPKEFYTKEQLCELDKILKG</sequence>
<gene>
    <name evidence="2" type="ORF">LCGC14_3148020</name>
</gene>
<organism evidence="2">
    <name type="scientific">marine sediment metagenome</name>
    <dbReference type="NCBI Taxonomy" id="412755"/>
    <lineage>
        <taxon>unclassified sequences</taxon>
        <taxon>metagenomes</taxon>
        <taxon>ecological metagenomes</taxon>
    </lineage>
</organism>
<dbReference type="Pfam" id="PF14279">
    <property type="entry name" value="HNH_5"/>
    <property type="match status" value="1"/>
</dbReference>
<proteinExistence type="predicted"/>